<dbReference type="InterPro" id="IPR000086">
    <property type="entry name" value="NUDIX_hydrolase_dom"/>
</dbReference>
<comment type="catalytic activity">
    <reaction evidence="9">
        <text>a 5'-end NAD(+)-phospho-ribonucleoside in mRNA + H2O = a 5'-end phospho-adenosine-phospho-ribonucleoside in mRNA + beta-nicotinamide D-ribonucleotide + 2 H(+)</text>
        <dbReference type="Rhea" id="RHEA:60876"/>
        <dbReference type="Rhea" id="RHEA-COMP:15698"/>
        <dbReference type="Rhea" id="RHEA-COMP:15719"/>
        <dbReference type="ChEBI" id="CHEBI:14649"/>
        <dbReference type="ChEBI" id="CHEBI:15377"/>
        <dbReference type="ChEBI" id="CHEBI:15378"/>
        <dbReference type="ChEBI" id="CHEBI:144029"/>
        <dbReference type="ChEBI" id="CHEBI:144051"/>
    </reaction>
    <physiologicalReaction direction="left-to-right" evidence="9">
        <dbReference type="Rhea" id="RHEA:60877"/>
    </physiologicalReaction>
</comment>
<dbReference type="EMBL" id="CP048000">
    <property type="protein sequence ID" value="QHQ59793.1"/>
    <property type="molecule type" value="Genomic_DNA"/>
</dbReference>
<feature type="domain" description="Nudix hydrolase" evidence="10">
    <location>
        <begin position="37"/>
        <end position="159"/>
    </location>
</feature>
<evidence type="ECO:0000256" key="1">
    <source>
        <dbReference type="ARBA" id="ARBA00001946"/>
    </source>
</evidence>
<dbReference type="PANTHER" id="PTHR42904:SF6">
    <property type="entry name" value="NAD-CAPPED RNA HYDROLASE NUDT12"/>
    <property type="match status" value="1"/>
</dbReference>
<dbReference type="GO" id="GO:0006742">
    <property type="term" value="P:NADP+ catabolic process"/>
    <property type="evidence" value="ECO:0007669"/>
    <property type="project" value="TreeGrafter"/>
</dbReference>
<dbReference type="InterPro" id="IPR015797">
    <property type="entry name" value="NUDIX_hydrolase-like_dom_sf"/>
</dbReference>
<dbReference type="EC" id="3.6.1.22" evidence="4"/>
<accession>A0A6P1TH89</accession>
<dbReference type="Gene3D" id="3.90.79.10">
    <property type="entry name" value="Nucleoside Triphosphate Pyrophosphohydrolase"/>
    <property type="match status" value="1"/>
</dbReference>
<evidence type="ECO:0000256" key="6">
    <source>
        <dbReference type="ARBA" id="ARBA00022801"/>
    </source>
</evidence>
<protein>
    <recommendedName>
        <fullName evidence="4">NAD(+) diphosphatase</fullName>
        <ecNumber evidence="4">3.6.1.22</ecNumber>
    </recommendedName>
</protein>
<gene>
    <name evidence="11" type="ORF">Ana3638_02385</name>
</gene>
<dbReference type="InterPro" id="IPR049734">
    <property type="entry name" value="NudC-like_C"/>
</dbReference>
<dbReference type="AlphaFoldDB" id="A0A6P1TH89"/>
<evidence type="ECO:0000256" key="2">
    <source>
        <dbReference type="ARBA" id="ARBA00001947"/>
    </source>
</evidence>
<dbReference type="RefSeq" id="WP_161836629.1">
    <property type="nucleotide sequence ID" value="NZ_CP048000.1"/>
</dbReference>
<comment type="similarity">
    <text evidence="3">Belongs to the Nudix hydrolase family. NudC subfamily.</text>
</comment>
<name>A0A6P1TH89_9FIRM</name>
<dbReference type="PANTHER" id="PTHR42904">
    <property type="entry name" value="NUDIX HYDROLASE, NUDC SUBFAMILY"/>
    <property type="match status" value="1"/>
</dbReference>
<comment type="cofactor">
    <cofactor evidence="2">
        <name>Zn(2+)</name>
        <dbReference type="ChEBI" id="CHEBI:29105"/>
    </cofactor>
</comment>
<evidence type="ECO:0000259" key="10">
    <source>
        <dbReference type="PROSITE" id="PS51462"/>
    </source>
</evidence>
<dbReference type="KEGG" id="anr:Ana3638_02385"/>
<dbReference type="SUPFAM" id="SSF55811">
    <property type="entry name" value="Nudix"/>
    <property type="match status" value="1"/>
</dbReference>
<evidence type="ECO:0000313" key="11">
    <source>
        <dbReference type="EMBL" id="QHQ59793.1"/>
    </source>
</evidence>
<keyword evidence="6" id="KW-0378">Hydrolase</keyword>
<dbReference type="GO" id="GO:0046872">
    <property type="term" value="F:metal ion binding"/>
    <property type="evidence" value="ECO:0007669"/>
    <property type="project" value="UniProtKB-KW"/>
</dbReference>
<proteinExistence type="inferred from homology"/>
<dbReference type="PROSITE" id="PS51462">
    <property type="entry name" value="NUDIX"/>
    <property type="match status" value="1"/>
</dbReference>
<evidence type="ECO:0000313" key="12">
    <source>
        <dbReference type="Proteomes" id="UP000464314"/>
    </source>
</evidence>
<evidence type="ECO:0000256" key="5">
    <source>
        <dbReference type="ARBA" id="ARBA00022723"/>
    </source>
</evidence>
<evidence type="ECO:0000256" key="7">
    <source>
        <dbReference type="ARBA" id="ARBA00022842"/>
    </source>
</evidence>
<dbReference type="InterPro" id="IPR050241">
    <property type="entry name" value="NAD-cap_RNA_hydrolase_NudC"/>
</dbReference>
<keyword evidence="5" id="KW-0479">Metal-binding</keyword>
<dbReference type="GO" id="GO:0005829">
    <property type="term" value="C:cytosol"/>
    <property type="evidence" value="ECO:0007669"/>
    <property type="project" value="TreeGrafter"/>
</dbReference>
<comment type="cofactor">
    <cofactor evidence="1">
        <name>Mg(2+)</name>
        <dbReference type="ChEBI" id="CHEBI:18420"/>
    </cofactor>
</comment>
<evidence type="ECO:0000256" key="4">
    <source>
        <dbReference type="ARBA" id="ARBA00012381"/>
    </source>
</evidence>
<evidence type="ECO:0000256" key="8">
    <source>
        <dbReference type="ARBA" id="ARBA00023027"/>
    </source>
</evidence>
<organism evidence="11 12">
    <name type="scientific">Anaerocolumna sedimenticola</name>
    <dbReference type="NCBI Taxonomy" id="2696063"/>
    <lineage>
        <taxon>Bacteria</taxon>
        <taxon>Bacillati</taxon>
        <taxon>Bacillota</taxon>
        <taxon>Clostridia</taxon>
        <taxon>Lachnospirales</taxon>
        <taxon>Lachnospiraceae</taxon>
        <taxon>Anaerocolumna</taxon>
    </lineage>
</organism>
<dbReference type="Proteomes" id="UP000464314">
    <property type="component" value="Chromosome"/>
</dbReference>
<dbReference type="GO" id="GO:0035529">
    <property type="term" value="F:NADH pyrophosphatase activity"/>
    <property type="evidence" value="ECO:0007669"/>
    <property type="project" value="TreeGrafter"/>
</dbReference>
<dbReference type="PROSITE" id="PS00893">
    <property type="entry name" value="NUDIX_BOX"/>
    <property type="match status" value="1"/>
</dbReference>
<sequence>MHFTYCPHCGNKLIDREIGDEGMIPYCESCQVPLWDMFSTGVICAVINEYDEIALIRQEYVSSTNYVCIAGIMQLGENAEETAIREIKEEIGLDVKKIQYIRSYFYDKKHMLMLGYKAIVRKVEFTLSKEVDSAAWVPLSEALSRLKDGSIAWQLVKETIEK</sequence>
<reference evidence="11 12" key="1">
    <citation type="submission" date="2020-01" db="EMBL/GenBank/DDBJ databases">
        <title>Genome analysis of Anaerocolumna sp. CBA3638.</title>
        <authorList>
            <person name="Kim J."/>
            <person name="Roh S.W."/>
        </authorList>
    </citation>
    <scope>NUCLEOTIDE SEQUENCE [LARGE SCALE GENOMIC DNA]</scope>
    <source>
        <strain evidence="11 12">CBA3638</strain>
    </source>
</reference>
<dbReference type="GO" id="GO:0019677">
    <property type="term" value="P:NAD+ catabolic process"/>
    <property type="evidence" value="ECO:0007669"/>
    <property type="project" value="TreeGrafter"/>
</dbReference>
<evidence type="ECO:0000256" key="9">
    <source>
        <dbReference type="ARBA" id="ARBA00023679"/>
    </source>
</evidence>
<dbReference type="InterPro" id="IPR020084">
    <property type="entry name" value="NUDIX_hydrolase_CS"/>
</dbReference>
<keyword evidence="7" id="KW-0460">Magnesium</keyword>
<keyword evidence="12" id="KW-1185">Reference proteome</keyword>
<evidence type="ECO:0000256" key="3">
    <source>
        <dbReference type="ARBA" id="ARBA00009595"/>
    </source>
</evidence>
<dbReference type="CDD" id="cd03429">
    <property type="entry name" value="NUDIX_NADH_pyrophosphatase_Nudt13"/>
    <property type="match status" value="1"/>
</dbReference>
<keyword evidence="8" id="KW-0520">NAD</keyword>
<dbReference type="Pfam" id="PF00293">
    <property type="entry name" value="NUDIX"/>
    <property type="match status" value="1"/>
</dbReference>